<evidence type="ECO:0000256" key="8">
    <source>
        <dbReference type="ARBA" id="ARBA00047664"/>
    </source>
</evidence>
<comment type="similarity">
    <text evidence="5">Belongs to the GART family.</text>
</comment>
<dbReference type="HOGENOM" id="CLU_038395_1_0_2"/>
<evidence type="ECO:0000256" key="5">
    <source>
        <dbReference type="ARBA" id="ARBA00038440"/>
    </source>
</evidence>
<keyword evidence="4" id="KW-0658">Purine biosynthesis</keyword>
<dbReference type="STRING" id="456442.Mboo_1890"/>
<dbReference type="EC" id="2.1.2.2" evidence="2"/>
<dbReference type="PROSITE" id="PS00373">
    <property type="entry name" value="GART"/>
    <property type="match status" value="1"/>
</dbReference>
<dbReference type="NCBIfam" id="TIGR00639">
    <property type="entry name" value="PurN"/>
    <property type="match status" value="1"/>
</dbReference>
<evidence type="ECO:0000313" key="10">
    <source>
        <dbReference type="EMBL" id="ABS56405.1"/>
    </source>
</evidence>
<dbReference type="GO" id="GO:0006189">
    <property type="term" value="P:'de novo' IMP biosynthetic process"/>
    <property type="evidence" value="ECO:0007669"/>
    <property type="project" value="UniProtKB-UniPathway"/>
</dbReference>
<dbReference type="InterPro" id="IPR002376">
    <property type="entry name" value="Formyl_transf_N"/>
</dbReference>
<dbReference type="SUPFAM" id="SSF53328">
    <property type="entry name" value="Formyltransferase"/>
    <property type="match status" value="1"/>
</dbReference>
<dbReference type="PANTHER" id="PTHR43369">
    <property type="entry name" value="PHOSPHORIBOSYLGLYCINAMIDE FORMYLTRANSFERASE"/>
    <property type="match status" value="1"/>
</dbReference>
<name>A7I9J4_METB6</name>
<dbReference type="KEGG" id="mbn:Mboo_1890"/>
<dbReference type="Gene3D" id="3.40.50.170">
    <property type="entry name" value="Formyl transferase, N-terminal domain"/>
    <property type="match status" value="1"/>
</dbReference>
<comment type="pathway">
    <text evidence="1">Purine metabolism; IMP biosynthesis via de novo pathway; N(2)-formyl-N(1)-(5-phospho-D-ribosyl)glycinamide from N(1)-(5-phospho-D-ribosyl)glycinamide (10-formyl THF route): step 1/1.</text>
</comment>
<dbReference type="InterPro" id="IPR001555">
    <property type="entry name" value="GART_AS"/>
</dbReference>
<evidence type="ECO:0000259" key="9">
    <source>
        <dbReference type="Pfam" id="PF00551"/>
    </source>
</evidence>
<comment type="catalytic activity">
    <reaction evidence="8">
        <text>N(1)-(5-phospho-beta-D-ribosyl)glycinamide + (6R)-10-formyltetrahydrofolate = N(2)-formyl-N(1)-(5-phospho-beta-D-ribosyl)glycinamide + (6S)-5,6,7,8-tetrahydrofolate + H(+)</text>
        <dbReference type="Rhea" id="RHEA:15053"/>
        <dbReference type="ChEBI" id="CHEBI:15378"/>
        <dbReference type="ChEBI" id="CHEBI:57453"/>
        <dbReference type="ChEBI" id="CHEBI:143788"/>
        <dbReference type="ChEBI" id="CHEBI:147286"/>
        <dbReference type="ChEBI" id="CHEBI:195366"/>
        <dbReference type="EC" id="2.1.2.2"/>
    </reaction>
</comment>
<dbReference type="GO" id="GO:0004644">
    <property type="term" value="F:phosphoribosylglycinamide formyltransferase activity"/>
    <property type="evidence" value="ECO:0007669"/>
    <property type="project" value="UniProtKB-EC"/>
</dbReference>
<dbReference type="InterPro" id="IPR036477">
    <property type="entry name" value="Formyl_transf_N_sf"/>
</dbReference>
<sequence length="213" mass="23400">MTVKSPVNGGSMTKRIVVVASGRGSNFQAVIEALQRKWIPGECVALVTDNPKAFAIERAQEAGVPVVVVDYGSYASRELYEQALLAALKEARPDLVILAGYMRILGSAIVREYAGMMINIHPALLPSFTGLHAQRQALLHGVKITGCTVHFVDESLDGGPIILQRSVRVMDDDDEDTLANRILIQEHIALPEAVRLFCEDRLTIEGRRVRTRL</sequence>
<dbReference type="GO" id="GO:0005829">
    <property type="term" value="C:cytosol"/>
    <property type="evidence" value="ECO:0007669"/>
    <property type="project" value="TreeGrafter"/>
</dbReference>
<dbReference type="CDD" id="cd08645">
    <property type="entry name" value="FMT_core_GART"/>
    <property type="match status" value="1"/>
</dbReference>
<evidence type="ECO:0000256" key="2">
    <source>
        <dbReference type="ARBA" id="ARBA00012254"/>
    </source>
</evidence>
<dbReference type="Proteomes" id="UP000002408">
    <property type="component" value="Chromosome"/>
</dbReference>
<dbReference type="eggNOG" id="arCOG02825">
    <property type="taxonomic scope" value="Archaea"/>
</dbReference>
<evidence type="ECO:0000256" key="1">
    <source>
        <dbReference type="ARBA" id="ARBA00005054"/>
    </source>
</evidence>
<keyword evidence="11" id="KW-1185">Reference proteome</keyword>
<evidence type="ECO:0000256" key="7">
    <source>
        <dbReference type="ARBA" id="ARBA00041682"/>
    </source>
</evidence>
<dbReference type="PANTHER" id="PTHR43369:SF2">
    <property type="entry name" value="PHOSPHORIBOSYLGLYCINAMIDE FORMYLTRANSFERASE"/>
    <property type="match status" value="1"/>
</dbReference>
<gene>
    <name evidence="10" type="ordered locus">Mboo_1890</name>
</gene>
<keyword evidence="3 10" id="KW-0808">Transferase</keyword>
<evidence type="ECO:0000256" key="6">
    <source>
        <dbReference type="ARBA" id="ARBA00041324"/>
    </source>
</evidence>
<reference evidence="11" key="1">
    <citation type="journal article" date="2015" name="Microbiology">
        <title>Genome of Methanoregula boonei 6A8 reveals adaptations to oligotrophic peatland environments.</title>
        <authorList>
            <person name="Braeuer S."/>
            <person name="Cadillo-Quiroz H."/>
            <person name="Kyrpides N."/>
            <person name="Woyke T."/>
            <person name="Goodwin L."/>
            <person name="Detter C."/>
            <person name="Podell S."/>
            <person name="Yavitt J.B."/>
            <person name="Zinder S.H."/>
        </authorList>
    </citation>
    <scope>NUCLEOTIDE SEQUENCE [LARGE SCALE GENOMIC DNA]</scope>
    <source>
        <strain evidence="11">DSM 21154 / JCM 14090 / 6A8</strain>
    </source>
</reference>
<accession>A7I9J4</accession>
<dbReference type="InterPro" id="IPR004607">
    <property type="entry name" value="GART"/>
</dbReference>
<organism evidence="10 11">
    <name type="scientific">Methanoregula boonei (strain DSM 21154 / JCM 14090 / 6A8)</name>
    <dbReference type="NCBI Taxonomy" id="456442"/>
    <lineage>
        <taxon>Archaea</taxon>
        <taxon>Methanobacteriati</taxon>
        <taxon>Methanobacteriota</taxon>
        <taxon>Stenosarchaea group</taxon>
        <taxon>Methanomicrobia</taxon>
        <taxon>Methanomicrobiales</taxon>
        <taxon>Methanoregulaceae</taxon>
        <taxon>Methanoregula</taxon>
    </lineage>
</organism>
<evidence type="ECO:0000256" key="3">
    <source>
        <dbReference type="ARBA" id="ARBA00022679"/>
    </source>
</evidence>
<dbReference type="AlphaFoldDB" id="A7I9J4"/>
<proteinExistence type="inferred from homology"/>
<evidence type="ECO:0000313" key="11">
    <source>
        <dbReference type="Proteomes" id="UP000002408"/>
    </source>
</evidence>
<evidence type="ECO:0000256" key="4">
    <source>
        <dbReference type="ARBA" id="ARBA00022755"/>
    </source>
</evidence>
<protein>
    <recommendedName>
        <fullName evidence="2">phosphoribosylglycinamide formyltransferase 1</fullName>
        <ecNumber evidence="2">2.1.2.2</ecNumber>
    </recommendedName>
    <alternativeName>
        <fullName evidence="7">5'-phosphoribosylglycinamide transformylase</fullName>
    </alternativeName>
    <alternativeName>
        <fullName evidence="6">GAR transformylase</fullName>
    </alternativeName>
</protein>
<feature type="domain" description="Formyl transferase N-terminal" evidence="9">
    <location>
        <begin position="14"/>
        <end position="194"/>
    </location>
</feature>
<dbReference type="EMBL" id="CP000780">
    <property type="protein sequence ID" value="ABS56405.1"/>
    <property type="molecule type" value="Genomic_DNA"/>
</dbReference>
<dbReference type="HAMAP" id="MF_01930">
    <property type="entry name" value="PurN"/>
    <property type="match status" value="1"/>
</dbReference>
<dbReference type="Pfam" id="PF00551">
    <property type="entry name" value="Formyl_trans_N"/>
    <property type="match status" value="1"/>
</dbReference>
<dbReference type="UniPathway" id="UPA00074">
    <property type="reaction ID" value="UER00126"/>
</dbReference>